<dbReference type="EMBL" id="CAWYQH010000001">
    <property type="protein sequence ID" value="CAK8671258.1"/>
    <property type="molecule type" value="Genomic_DNA"/>
</dbReference>
<keyword evidence="2" id="KW-1185">Reference proteome</keyword>
<name>A0ABP0EV51_CLALP</name>
<proteinExistence type="predicted"/>
<comment type="caution">
    <text evidence="1">The sequence shown here is derived from an EMBL/GenBank/DDBJ whole genome shotgun (WGS) entry which is preliminary data.</text>
</comment>
<organism evidence="1 2">
    <name type="scientific">Clavelina lepadiformis</name>
    <name type="common">Light-bulb sea squirt</name>
    <name type="synonym">Ascidia lepadiformis</name>
    <dbReference type="NCBI Taxonomy" id="159417"/>
    <lineage>
        <taxon>Eukaryota</taxon>
        <taxon>Metazoa</taxon>
        <taxon>Chordata</taxon>
        <taxon>Tunicata</taxon>
        <taxon>Ascidiacea</taxon>
        <taxon>Aplousobranchia</taxon>
        <taxon>Clavelinidae</taxon>
        <taxon>Clavelina</taxon>
    </lineage>
</organism>
<dbReference type="Proteomes" id="UP001642483">
    <property type="component" value="Unassembled WGS sequence"/>
</dbReference>
<gene>
    <name evidence="1" type="ORF">CVLEPA_LOCUS308</name>
</gene>
<evidence type="ECO:0000313" key="1">
    <source>
        <dbReference type="EMBL" id="CAK8671258.1"/>
    </source>
</evidence>
<protein>
    <submittedName>
        <fullName evidence="1">Uncharacterized protein</fullName>
    </submittedName>
</protein>
<accession>A0ABP0EV51</accession>
<reference evidence="1 2" key="1">
    <citation type="submission" date="2024-02" db="EMBL/GenBank/DDBJ databases">
        <authorList>
            <person name="Daric V."/>
            <person name="Darras S."/>
        </authorList>
    </citation>
    <scope>NUCLEOTIDE SEQUENCE [LARGE SCALE GENOMIC DNA]</scope>
</reference>
<sequence>MIFRIPQSVLNTDSEVELPLVDSESSSYFHDDSCDPKLVPGLRALSFTTEQIQERLLRVLGRMEIIKEEEESCKKQARDAIQKILHYQSKFTIYEAERRAIAEKVLKKRKAAYLEHSHDMQVKSVMDDLLEAVCGFEEGGHSRGAAINFVVPNQGDFAGSNMAKLQLNKDANETNKK</sequence>
<evidence type="ECO:0000313" key="2">
    <source>
        <dbReference type="Proteomes" id="UP001642483"/>
    </source>
</evidence>